<accession>A0ABM1BNL7</accession>
<dbReference type="InterPro" id="IPR052262">
    <property type="entry name" value="E2F-SERTA_domain_protein"/>
</dbReference>
<dbReference type="Pfam" id="PF06031">
    <property type="entry name" value="SERTA"/>
    <property type="match status" value="1"/>
</dbReference>
<feature type="compositionally biased region" description="Basic and acidic residues" evidence="1">
    <location>
        <begin position="79"/>
        <end position="95"/>
    </location>
</feature>
<proteinExistence type="predicted"/>
<feature type="domain" description="SERTA" evidence="2">
    <location>
        <begin position="174"/>
        <end position="220"/>
    </location>
</feature>
<dbReference type="InterPro" id="IPR009263">
    <property type="entry name" value="SERTA_dom"/>
</dbReference>
<evidence type="ECO:0000256" key="1">
    <source>
        <dbReference type="SAM" id="MobiDB-lite"/>
    </source>
</evidence>
<dbReference type="PANTHER" id="PTHR16277">
    <property type="entry name" value="CELL DIVISION CYCLE ASSOCIATED PROTEIN 4/SERTA DOMAIN-CONTAINING PROTEIN 2"/>
    <property type="match status" value="1"/>
</dbReference>
<protein>
    <submittedName>
        <fullName evidence="4 5">Uncharacterized protein LOC106469668</fullName>
    </submittedName>
</protein>
<feature type="compositionally biased region" description="Low complexity" evidence="1">
    <location>
        <begin position="271"/>
        <end position="280"/>
    </location>
</feature>
<evidence type="ECO:0000313" key="3">
    <source>
        <dbReference type="Proteomes" id="UP000694941"/>
    </source>
</evidence>
<name>A0ABM1BNL7_LIMPO</name>
<evidence type="ECO:0000259" key="2">
    <source>
        <dbReference type="PROSITE" id="PS51053"/>
    </source>
</evidence>
<sequence>MTLVLPAFCSNHPPNSNLSLFPESTTISSMPCGFDSEPLEFESVLFSGEWPSSLRDMPGSTQDSDSLKTAPGSSGGDVSEGRELPSSDNKRKFPRVEELGVKRAKKEDDVDSYVDVKEEKTDVDPVNTVLVSDLDVKSVGQQLEQGQDEEMPIDDLLLPPRRRVPQLWSTRMRWKDERRKVLKLSMNKLRRIKDPEASLCRSVLINNTVKYLQQEIREEKNAGHRVVGRNNYISDSSPSSACEPFSSHPTSRSWAFDAEPTDVIPRKSRSDSVSFSPSSSVGEDTTNYDEIFCLDEDVLRVDFPSRHSQPQSNSGSVSGQLASCDSVASCTCTASSGSNSVVIACSKPHSSSHKGKNLDDYSSRRQTASPNPCATQYRINHESYLSDVSVLDSVVYQSLLASLES</sequence>
<feature type="region of interest" description="Disordered" evidence="1">
    <location>
        <begin position="52"/>
        <end position="95"/>
    </location>
</feature>
<dbReference type="Proteomes" id="UP000694941">
    <property type="component" value="Unplaced"/>
</dbReference>
<keyword evidence="3" id="KW-1185">Reference proteome</keyword>
<dbReference type="GeneID" id="106469668"/>
<feature type="compositionally biased region" description="Low complexity" evidence="1">
    <location>
        <begin position="234"/>
        <end position="247"/>
    </location>
</feature>
<feature type="compositionally biased region" description="Polar residues" evidence="1">
    <location>
        <begin position="364"/>
        <end position="373"/>
    </location>
</feature>
<feature type="region of interest" description="Disordered" evidence="1">
    <location>
        <begin position="264"/>
        <end position="283"/>
    </location>
</feature>
<feature type="region of interest" description="Disordered" evidence="1">
    <location>
        <begin position="347"/>
        <end position="373"/>
    </location>
</feature>
<feature type="region of interest" description="Disordered" evidence="1">
    <location>
        <begin position="230"/>
        <end position="258"/>
    </location>
</feature>
<reference evidence="4 5" key="1">
    <citation type="submission" date="2025-05" db="UniProtKB">
        <authorList>
            <consortium name="RefSeq"/>
        </authorList>
    </citation>
    <scope>IDENTIFICATION</scope>
    <source>
        <tissue evidence="4 5">Muscle</tissue>
    </source>
</reference>
<dbReference type="PROSITE" id="PS51053">
    <property type="entry name" value="SERTA"/>
    <property type="match status" value="1"/>
</dbReference>
<evidence type="ECO:0000313" key="5">
    <source>
        <dbReference type="RefSeq" id="XP_022253954.1"/>
    </source>
</evidence>
<organism evidence="3 4">
    <name type="scientific">Limulus polyphemus</name>
    <name type="common">Atlantic horseshoe crab</name>
    <dbReference type="NCBI Taxonomy" id="6850"/>
    <lineage>
        <taxon>Eukaryota</taxon>
        <taxon>Metazoa</taxon>
        <taxon>Ecdysozoa</taxon>
        <taxon>Arthropoda</taxon>
        <taxon>Chelicerata</taxon>
        <taxon>Merostomata</taxon>
        <taxon>Xiphosura</taxon>
        <taxon>Limulidae</taxon>
        <taxon>Limulus</taxon>
    </lineage>
</organism>
<dbReference type="RefSeq" id="XP_022253954.1">
    <property type="nucleotide sequence ID" value="XM_022398246.1"/>
</dbReference>
<dbReference type="RefSeq" id="XP_013785627.1">
    <property type="nucleotide sequence ID" value="XM_013930173.2"/>
</dbReference>
<evidence type="ECO:0000313" key="4">
    <source>
        <dbReference type="RefSeq" id="XP_013785627.1"/>
    </source>
</evidence>
<gene>
    <name evidence="4 5" type="primary">LOC106469668</name>
</gene>
<dbReference type="PANTHER" id="PTHR16277:SF7">
    <property type="entry name" value="RE12330P"/>
    <property type="match status" value="1"/>
</dbReference>